<feature type="region of interest" description="Disordered" evidence="1">
    <location>
        <begin position="1"/>
        <end position="46"/>
    </location>
</feature>
<evidence type="ECO:0000256" key="1">
    <source>
        <dbReference type="SAM" id="MobiDB-lite"/>
    </source>
</evidence>
<feature type="compositionally biased region" description="Basic and acidic residues" evidence="1">
    <location>
        <begin position="17"/>
        <end position="46"/>
    </location>
</feature>
<keyword evidence="3" id="KW-1185">Reference proteome</keyword>
<dbReference type="AlphaFoldDB" id="A0A1G7ZY26"/>
<evidence type="ECO:0000313" key="2">
    <source>
        <dbReference type="EMBL" id="SDH13562.1"/>
    </source>
</evidence>
<sequence>MNKAQSPKNEKGTLTQRDLKAGVKTFEEQKKPRAALETREDKNNGA</sequence>
<organism evidence="2 3">
    <name type="scientific">Mucilaginibacter gossypii</name>
    <dbReference type="NCBI Taxonomy" id="551996"/>
    <lineage>
        <taxon>Bacteria</taxon>
        <taxon>Pseudomonadati</taxon>
        <taxon>Bacteroidota</taxon>
        <taxon>Sphingobacteriia</taxon>
        <taxon>Sphingobacteriales</taxon>
        <taxon>Sphingobacteriaceae</taxon>
        <taxon>Mucilaginibacter</taxon>
    </lineage>
</organism>
<dbReference type="RefSeq" id="WP_176844466.1">
    <property type="nucleotide sequence ID" value="NZ_FNCG01000007.1"/>
</dbReference>
<proteinExistence type="predicted"/>
<dbReference type="Proteomes" id="UP000199705">
    <property type="component" value="Unassembled WGS sequence"/>
</dbReference>
<evidence type="ECO:0000313" key="3">
    <source>
        <dbReference type="Proteomes" id="UP000199705"/>
    </source>
</evidence>
<protein>
    <submittedName>
        <fullName evidence="2">Uncharacterized protein</fullName>
    </submittedName>
</protein>
<feature type="compositionally biased region" description="Polar residues" evidence="1">
    <location>
        <begin position="1"/>
        <end position="16"/>
    </location>
</feature>
<reference evidence="3" key="1">
    <citation type="submission" date="2016-10" db="EMBL/GenBank/DDBJ databases">
        <authorList>
            <person name="Varghese N."/>
            <person name="Submissions S."/>
        </authorList>
    </citation>
    <scope>NUCLEOTIDE SEQUENCE [LARGE SCALE GENOMIC DNA]</scope>
    <source>
        <strain evidence="3">Gh-67</strain>
    </source>
</reference>
<name>A0A1G7ZY26_9SPHI</name>
<dbReference type="EMBL" id="FNCG01000007">
    <property type="protein sequence ID" value="SDH13562.1"/>
    <property type="molecule type" value="Genomic_DNA"/>
</dbReference>
<gene>
    <name evidence="2" type="ORF">SAMN05192573_10734</name>
</gene>
<dbReference type="STRING" id="551996.SAMN05192573_10734"/>
<accession>A0A1G7ZY26</accession>